<dbReference type="EMBL" id="MCFE01000137">
    <property type="protein sequence ID" value="ORX97216.1"/>
    <property type="molecule type" value="Genomic_DNA"/>
</dbReference>
<dbReference type="Proteomes" id="UP000193498">
    <property type="component" value="Unassembled WGS sequence"/>
</dbReference>
<proteinExistence type="predicted"/>
<keyword evidence="1" id="KW-0472">Membrane</keyword>
<feature type="transmembrane region" description="Helical" evidence="1">
    <location>
        <begin position="135"/>
        <end position="160"/>
    </location>
</feature>
<reference evidence="2 3" key="1">
    <citation type="submission" date="2016-07" db="EMBL/GenBank/DDBJ databases">
        <title>Pervasive Adenine N6-methylation of Active Genes in Fungi.</title>
        <authorList>
            <consortium name="DOE Joint Genome Institute"/>
            <person name="Mondo S.J."/>
            <person name="Dannebaum R.O."/>
            <person name="Kuo R.C."/>
            <person name="Labutti K."/>
            <person name="Haridas S."/>
            <person name="Kuo A."/>
            <person name="Salamov A."/>
            <person name="Ahrendt S.R."/>
            <person name="Lipzen A."/>
            <person name="Sullivan W."/>
            <person name="Andreopoulos W.B."/>
            <person name="Clum A."/>
            <person name="Lindquist E."/>
            <person name="Daum C."/>
            <person name="Ramamoorthy G.K."/>
            <person name="Gryganskyi A."/>
            <person name="Culley D."/>
            <person name="Magnuson J.K."/>
            <person name="James T.Y."/>
            <person name="O'Malley M.A."/>
            <person name="Stajich J.E."/>
            <person name="Spatafora J.W."/>
            <person name="Visel A."/>
            <person name="Grigoriev I.V."/>
        </authorList>
    </citation>
    <scope>NUCLEOTIDE SEQUENCE [LARGE SCALE GENOMIC DNA]</scope>
    <source>
        <strain evidence="2 3">CBS 931.73</strain>
    </source>
</reference>
<name>A0A1Y1YHN0_9FUNG</name>
<evidence type="ECO:0000313" key="3">
    <source>
        <dbReference type="Proteomes" id="UP000193498"/>
    </source>
</evidence>
<keyword evidence="1" id="KW-1133">Transmembrane helix</keyword>
<dbReference type="AlphaFoldDB" id="A0A1Y1YHN0"/>
<evidence type="ECO:0000256" key="1">
    <source>
        <dbReference type="SAM" id="Phobius"/>
    </source>
</evidence>
<dbReference type="InParanoid" id="A0A1Y1YHN0"/>
<evidence type="ECO:0000313" key="2">
    <source>
        <dbReference type="EMBL" id="ORX97216.1"/>
    </source>
</evidence>
<protein>
    <submittedName>
        <fullName evidence="2">Uncharacterized protein</fullName>
    </submittedName>
</protein>
<feature type="transmembrane region" description="Helical" evidence="1">
    <location>
        <begin position="180"/>
        <end position="213"/>
    </location>
</feature>
<feature type="transmembrane region" description="Helical" evidence="1">
    <location>
        <begin position="322"/>
        <end position="353"/>
    </location>
</feature>
<organism evidence="2 3">
    <name type="scientific">Basidiobolus meristosporus CBS 931.73</name>
    <dbReference type="NCBI Taxonomy" id="1314790"/>
    <lineage>
        <taxon>Eukaryota</taxon>
        <taxon>Fungi</taxon>
        <taxon>Fungi incertae sedis</taxon>
        <taxon>Zoopagomycota</taxon>
        <taxon>Entomophthoromycotina</taxon>
        <taxon>Basidiobolomycetes</taxon>
        <taxon>Basidiobolales</taxon>
        <taxon>Basidiobolaceae</taxon>
        <taxon>Basidiobolus</taxon>
    </lineage>
</organism>
<comment type="caution">
    <text evidence="2">The sequence shown here is derived from an EMBL/GenBank/DDBJ whole genome shotgun (WGS) entry which is preliminary data.</text>
</comment>
<accession>A0A1Y1YHN0</accession>
<gene>
    <name evidence="2" type="ORF">K493DRAFT_370025</name>
</gene>
<feature type="transmembrane region" description="Helical" evidence="1">
    <location>
        <begin position="79"/>
        <end position="99"/>
    </location>
</feature>
<keyword evidence="3" id="KW-1185">Reference proteome</keyword>
<feature type="transmembrane region" description="Helical" evidence="1">
    <location>
        <begin position="45"/>
        <end position="67"/>
    </location>
</feature>
<feature type="transmembrane region" description="Helical" evidence="1">
    <location>
        <begin position="16"/>
        <end position="33"/>
    </location>
</feature>
<keyword evidence="1" id="KW-0812">Transmembrane</keyword>
<sequence>MSALTSQSDTVFKNNIQFMISSFALPIAISNTYHGIKMCRGRQPLIYKLNLLQATLLLINSCCMLLIMLELGWNCHTQFLLYNFTSFISIAAINAMLYLKAYSATYMIKAVAVLSKYGQVSRSTYGACQMSLPSAWMIGLVSSEAVIVLFLCGLFIRVIYTQWQVKRRGIYASLMKDGIYFSLSICASVLIITTLQLLGLIGAWELLLFGWIINSKLMTEQMKRSYAWREERRRIEQAVLDPDRMEDGRSGELGNEAVEIPAEVIIQPIKEDTLLENAGLVRCRDYGCKEMTQPAWTESSGLSDRADIQYCKASRWIGCHGWGINAAFIAVLSYLAAHLIVNISCFSVLATLIK</sequence>